<dbReference type="KEGG" id="ptm:GSPATT00006921001"/>
<accession>A0C9Z7</accession>
<name>A0C9Z7_PARTE</name>
<dbReference type="PANTHER" id="PTHR39767:SF2">
    <property type="entry name" value="CHROMOSOME UNDETERMINED SCAFFOLD_1, WHOLE GENOME SHOTGUN SEQUENCE"/>
    <property type="match status" value="1"/>
</dbReference>
<proteinExistence type="predicted"/>
<gene>
    <name evidence="1" type="ORF">GSPATT00006921001</name>
</gene>
<organism evidence="1 2">
    <name type="scientific">Paramecium tetraurelia</name>
    <dbReference type="NCBI Taxonomy" id="5888"/>
    <lineage>
        <taxon>Eukaryota</taxon>
        <taxon>Sar</taxon>
        <taxon>Alveolata</taxon>
        <taxon>Ciliophora</taxon>
        <taxon>Intramacronucleata</taxon>
        <taxon>Oligohymenophorea</taxon>
        <taxon>Peniculida</taxon>
        <taxon>Parameciidae</taxon>
        <taxon>Paramecium</taxon>
    </lineage>
</organism>
<dbReference type="RefSeq" id="XP_001435011.1">
    <property type="nucleotide sequence ID" value="XM_001434974.1"/>
</dbReference>
<dbReference type="Proteomes" id="UP000000600">
    <property type="component" value="Unassembled WGS sequence"/>
</dbReference>
<dbReference type="PANTHER" id="PTHR39767">
    <property type="entry name" value="CALCIUM/CALMODULIN-BINDING MEMBRANE PROTEIN PCM4-RELATED"/>
    <property type="match status" value="1"/>
</dbReference>
<dbReference type="OrthoDB" id="282545at2759"/>
<protein>
    <submittedName>
        <fullName evidence="1">Uncharacterized protein</fullName>
    </submittedName>
</protein>
<evidence type="ECO:0000313" key="2">
    <source>
        <dbReference type="Proteomes" id="UP000000600"/>
    </source>
</evidence>
<dbReference type="InParanoid" id="A0C9Z7"/>
<sequence>MNMRFLPSKQLLIKLNFQCRKATQTAKFQSINKIMNQLLSLLQLIFFIAQSQESGKNIYTGFSGQNWDISGWYIFNPYKDLNYDPYDYPFSQCNGTKLFGGYCVFGVDSLISSKFELPPHYSIRISLDLWNWDGETFQIVLDSETEQKPFFLWEGQQMCGNQGEIFLEFNTPMIITLPKHCLLNLDVIMTSTLNQLAYDESWGFQNFIIEILECPQDCIFCTDLTSSCYFWRSVKSYLPDLKPEEGWESDNQIIMASECLGIKIYGGTNLLKGKRIDKILETQIPHFKVQILIKLWTFGVWDNESFSLLIDDKLRYIKKMQSDKFVLKPYYLLETKITNVDVDQFHSSPKIKLSMITENNRHDLAYWGFESIDVFVGICSIGCQECTGELDSECVICLNKWINVDIGCIGIDLIYQISPSFRMCLS</sequence>
<dbReference type="OMA" id="ESWGFQN"/>
<keyword evidence="2" id="KW-1185">Reference proteome</keyword>
<dbReference type="AlphaFoldDB" id="A0C9Z7"/>
<dbReference type="EMBL" id="CT868052">
    <property type="protein sequence ID" value="CAK67614.1"/>
    <property type="molecule type" value="Genomic_DNA"/>
</dbReference>
<dbReference type="HOGENOM" id="CLU_644742_0_0_1"/>
<evidence type="ECO:0000313" key="1">
    <source>
        <dbReference type="EMBL" id="CAK67614.1"/>
    </source>
</evidence>
<dbReference type="GeneID" id="5020796"/>
<reference evidence="1 2" key="1">
    <citation type="journal article" date="2006" name="Nature">
        <title>Global trends of whole-genome duplications revealed by the ciliate Paramecium tetraurelia.</title>
        <authorList>
            <consortium name="Genoscope"/>
            <person name="Aury J.-M."/>
            <person name="Jaillon O."/>
            <person name="Duret L."/>
            <person name="Noel B."/>
            <person name="Jubin C."/>
            <person name="Porcel B.M."/>
            <person name="Segurens B."/>
            <person name="Daubin V."/>
            <person name="Anthouard V."/>
            <person name="Aiach N."/>
            <person name="Arnaiz O."/>
            <person name="Billaut A."/>
            <person name="Beisson J."/>
            <person name="Blanc I."/>
            <person name="Bouhouche K."/>
            <person name="Camara F."/>
            <person name="Duharcourt S."/>
            <person name="Guigo R."/>
            <person name="Gogendeau D."/>
            <person name="Katinka M."/>
            <person name="Keller A.-M."/>
            <person name="Kissmehl R."/>
            <person name="Klotz C."/>
            <person name="Koll F."/>
            <person name="Le Moue A."/>
            <person name="Lepere C."/>
            <person name="Malinsky S."/>
            <person name="Nowacki M."/>
            <person name="Nowak J.K."/>
            <person name="Plattner H."/>
            <person name="Poulain J."/>
            <person name="Ruiz F."/>
            <person name="Serrano V."/>
            <person name="Zagulski M."/>
            <person name="Dessen P."/>
            <person name="Betermier M."/>
            <person name="Weissenbach J."/>
            <person name="Scarpelli C."/>
            <person name="Schachter V."/>
            <person name="Sperling L."/>
            <person name="Meyer E."/>
            <person name="Cohen J."/>
            <person name="Wincker P."/>
        </authorList>
    </citation>
    <scope>NUCLEOTIDE SEQUENCE [LARGE SCALE GENOMIC DNA]</scope>
    <source>
        <strain evidence="1 2">Stock d4-2</strain>
    </source>
</reference>